<evidence type="ECO:0000313" key="2">
    <source>
        <dbReference type="Proteomes" id="UP000051952"/>
    </source>
</evidence>
<accession>A0A0S4JI60</accession>
<name>A0A0S4JI60_BODSA</name>
<sequence length="186" mass="19796">MFRRTAVSSQMVPISAPVVLQRSARLALHLANRAVKCIGSPDRVSFRCPNDGSIVSIQNASSRASIQMVTPTVSNSRVAVAVDPNVDCDTTIVGIRNGIVFIRSNVRTAMTVDVQEDDVFAMLSSLAPPQVDSAVESLLCSLSRLTEVEQAAEEMLLEAKVSQGFAVLVAVGSKPSASAQPPERFP</sequence>
<dbReference type="EMBL" id="CYKH01001783">
    <property type="protein sequence ID" value="CUG89987.1"/>
    <property type="molecule type" value="Genomic_DNA"/>
</dbReference>
<evidence type="ECO:0000313" key="1">
    <source>
        <dbReference type="EMBL" id="CUG89987.1"/>
    </source>
</evidence>
<proteinExistence type="predicted"/>
<organism evidence="1 2">
    <name type="scientific">Bodo saltans</name>
    <name type="common">Flagellated protozoan</name>
    <dbReference type="NCBI Taxonomy" id="75058"/>
    <lineage>
        <taxon>Eukaryota</taxon>
        <taxon>Discoba</taxon>
        <taxon>Euglenozoa</taxon>
        <taxon>Kinetoplastea</taxon>
        <taxon>Metakinetoplastina</taxon>
        <taxon>Eubodonida</taxon>
        <taxon>Bodonidae</taxon>
        <taxon>Bodo</taxon>
    </lineage>
</organism>
<protein>
    <submittedName>
        <fullName evidence="1">Uncharacterized protein</fullName>
    </submittedName>
</protein>
<keyword evidence="2" id="KW-1185">Reference proteome</keyword>
<gene>
    <name evidence="1" type="ORF">BSAL_24435</name>
</gene>
<dbReference type="Proteomes" id="UP000051952">
    <property type="component" value="Unassembled WGS sequence"/>
</dbReference>
<dbReference type="AlphaFoldDB" id="A0A0S4JI60"/>
<reference evidence="2" key="1">
    <citation type="submission" date="2015-09" db="EMBL/GenBank/DDBJ databases">
        <authorList>
            <consortium name="Pathogen Informatics"/>
        </authorList>
    </citation>
    <scope>NUCLEOTIDE SEQUENCE [LARGE SCALE GENOMIC DNA]</scope>
    <source>
        <strain evidence="2">Lake Konstanz</strain>
    </source>
</reference>
<dbReference type="VEuPathDB" id="TriTrypDB:BSAL_24435"/>